<feature type="region of interest" description="Disordered" evidence="1">
    <location>
        <begin position="116"/>
        <end position="135"/>
    </location>
</feature>
<reference evidence="2 3" key="1">
    <citation type="submission" date="2016-03" db="EMBL/GenBank/DDBJ databases">
        <authorList>
            <person name="Ploux O."/>
        </authorList>
    </citation>
    <scope>NUCLEOTIDE SEQUENCE [LARGE SCALE GENOMIC DNA]</scope>
    <source>
        <strain evidence="2 3">UAMH 11012</strain>
    </source>
</reference>
<evidence type="ECO:0000313" key="3">
    <source>
        <dbReference type="Proteomes" id="UP000184330"/>
    </source>
</evidence>
<name>A0A1L7XZ41_9HELO</name>
<evidence type="ECO:0000313" key="2">
    <source>
        <dbReference type="EMBL" id="CZR70225.1"/>
    </source>
</evidence>
<proteinExistence type="predicted"/>
<organism evidence="2 3">
    <name type="scientific">Phialocephala subalpina</name>
    <dbReference type="NCBI Taxonomy" id="576137"/>
    <lineage>
        <taxon>Eukaryota</taxon>
        <taxon>Fungi</taxon>
        <taxon>Dikarya</taxon>
        <taxon>Ascomycota</taxon>
        <taxon>Pezizomycotina</taxon>
        <taxon>Leotiomycetes</taxon>
        <taxon>Helotiales</taxon>
        <taxon>Mollisiaceae</taxon>
        <taxon>Phialocephala</taxon>
        <taxon>Phialocephala fortinii species complex</taxon>
    </lineage>
</organism>
<protein>
    <submittedName>
        <fullName evidence="2">Uncharacterized protein</fullName>
    </submittedName>
</protein>
<dbReference type="EMBL" id="FJOG01000109">
    <property type="protein sequence ID" value="CZR70225.1"/>
    <property type="molecule type" value="Genomic_DNA"/>
</dbReference>
<sequence length="177" mass="19936">MAAKKDAETVACNEDVWWPRPPEYDIDRGDIEGDDWDYQLADDSRHEGPQARTFVGTSFKDDIVFGHSSIAVALKLEEMSQVHGPGHHHRETGRNYTILKHPSIFELRFYNGKTDDIKGPEAHESERADESTFGWTDDEDAATRVIWKSEEATKPTVLKATAIASGMSKGRCSRNSR</sequence>
<accession>A0A1L7XZ41</accession>
<dbReference type="Proteomes" id="UP000184330">
    <property type="component" value="Unassembled WGS sequence"/>
</dbReference>
<evidence type="ECO:0000256" key="1">
    <source>
        <dbReference type="SAM" id="MobiDB-lite"/>
    </source>
</evidence>
<dbReference type="AlphaFoldDB" id="A0A1L7XZ41"/>
<feature type="compositionally biased region" description="Basic and acidic residues" evidence="1">
    <location>
        <begin position="116"/>
        <end position="130"/>
    </location>
</feature>
<keyword evidence="3" id="KW-1185">Reference proteome</keyword>
<gene>
    <name evidence="2" type="ORF">PAC_20126</name>
</gene>